<proteinExistence type="predicted"/>
<gene>
    <name evidence="1" type="ORF">METZ01_LOCUS504417</name>
</gene>
<dbReference type="EMBL" id="UINC01222677">
    <property type="protein sequence ID" value="SVE51563.1"/>
    <property type="molecule type" value="Genomic_DNA"/>
</dbReference>
<evidence type="ECO:0008006" key="2">
    <source>
        <dbReference type="Google" id="ProtNLM"/>
    </source>
</evidence>
<reference evidence="1" key="1">
    <citation type="submission" date="2018-05" db="EMBL/GenBank/DDBJ databases">
        <authorList>
            <person name="Lanie J.A."/>
            <person name="Ng W.-L."/>
            <person name="Kazmierczak K.M."/>
            <person name="Andrzejewski T.M."/>
            <person name="Davidsen T.M."/>
            <person name="Wayne K.J."/>
            <person name="Tettelin H."/>
            <person name="Glass J.I."/>
            <person name="Rusch D."/>
            <person name="Podicherti R."/>
            <person name="Tsui H.-C.T."/>
            <person name="Winkler M.E."/>
        </authorList>
    </citation>
    <scope>NUCLEOTIDE SEQUENCE</scope>
</reference>
<protein>
    <recommendedName>
        <fullName evidence="2">ParB/Spo0J HTH domain-containing protein</fullName>
    </recommendedName>
</protein>
<evidence type="ECO:0000313" key="1">
    <source>
        <dbReference type="EMBL" id="SVE51563.1"/>
    </source>
</evidence>
<accession>A0A383E532</accession>
<organism evidence="1">
    <name type="scientific">marine metagenome</name>
    <dbReference type="NCBI Taxonomy" id="408172"/>
    <lineage>
        <taxon>unclassified sequences</taxon>
        <taxon>metagenomes</taxon>
        <taxon>ecological metagenomes</taxon>
    </lineage>
</organism>
<feature type="non-terminal residue" evidence="1">
    <location>
        <position position="1"/>
    </location>
</feature>
<name>A0A383E532_9ZZZZ</name>
<sequence length="93" mass="10067">LRGELAGQTIRDSWTVRQCEEAVEALRSGSPSITSRRTGSSRLAPVFRQITDQVGSRLGVQARVTANGAGKGKLIIPFEDEDDFRRIALALGV</sequence>
<dbReference type="AlphaFoldDB" id="A0A383E532"/>